<evidence type="ECO:0000313" key="2">
    <source>
        <dbReference type="EMBL" id="CAK0833196.1"/>
    </source>
</evidence>
<accession>A0ABN9SN09</accession>
<keyword evidence="3" id="KW-1185">Reference proteome</keyword>
<organism evidence="2 3">
    <name type="scientific">Prorocentrum cordatum</name>
    <dbReference type="NCBI Taxonomy" id="2364126"/>
    <lineage>
        <taxon>Eukaryota</taxon>
        <taxon>Sar</taxon>
        <taxon>Alveolata</taxon>
        <taxon>Dinophyceae</taxon>
        <taxon>Prorocentrales</taxon>
        <taxon>Prorocentraceae</taxon>
        <taxon>Prorocentrum</taxon>
    </lineage>
</organism>
<feature type="compositionally biased region" description="Basic and acidic residues" evidence="1">
    <location>
        <begin position="36"/>
        <end position="47"/>
    </location>
</feature>
<feature type="compositionally biased region" description="Acidic residues" evidence="1">
    <location>
        <begin position="95"/>
        <end position="109"/>
    </location>
</feature>
<reference evidence="2" key="1">
    <citation type="submission" date="2023-10" db="EMBL/GenBank/DDBJ databases">
        <authorList>
            <person name="Chen Y."/>
            <person name="Shah S."/>
            <person name="Dougan E. K."/>
            <person name="Thang M."/>
            <person name="Chan C."/>
        </authorList>
    </citation>
    <scope>NUCLEOTIDE SEQUENCE [LARGE SCALE GENOMIC DNA]</scope>
</reference>
<feature type="compositionally biased region" description="Low complexity" evidence="1">
    <location>
        <begin position="110"/>
        <end position="122"/>
    </location>
</feature>
<evidence type="ECO:0000256" key="1">
    <source>
        <dbReference type="SAM" id="MobiDB-lite"/>
    </source>
</evidence>
<feature type="region of interest" description="Disordered" evidence="1">
    <location>
        <begin position="1"/>
        <end position="57"/>
    </location>
</feature>
<comment type="caution">
    <text evidence="2">The sequence shown here is derived from an EMBL/GenBank/DDBJ whole genome shotgun (WGS) entry which is preliminary data.</text>
</comment>
<dbReference type="EMBL" id="CAUYUJ010012069">
    <property type="protein sequence ID" value="CAK0833196.1"/>
    <property type="molecule type" value="Genomic_DNA"/>
</dbReference>
<feature type="compositionally biased region" description="Basic and acidic residues" evidence="1">
    <location>
        <begin position="255"/>
        <end position="268"/>
    </location>
</feature>
<evidence type="ECO:0000313" key="3">
    <source>
        <dbReference type="Proteomes" id="UP001189429"/>
    </source>
</evidence>
<gene>
    <name evidence="2" type="ORF">PCOR1329_LOCUS30968</name>
</gene>
<feature type="compositionally biased region" description="Low complexity" evidence="1">
    <location>
        <begin position="149"/>
        <end position="165"/>
    </location>
</feature>
<feature type="region of interest" description="Disordered" evidence="1">
    <location>
        <begin position="79"/>
        <end position="305"/>
    </location>
</feature>
<proteinExistence type="predicted"/>
<protein>
    <recommendedName>
        <fullName evidence="4">Centrosomal protein of 19 kDa</fullName>
    </recommendedName>
</protein>
<sequence>MGHQGHAMVLEEERPRESAAPGGPAEAPTSAAAGARNDRDVMGRLESLEGSGGSEISDSVADKLLQTLSLLETNYERTVAAGSGRGRGPAHEAEEGGGEDAEWEEEEFADGAFAPAGYAALGSDDEGSEGAVETWLGAEGPAGEDGGRPDAPGEAAAAPLGGAAARPRDARVPAGGEEFADLGRNTAAPPPPLGGGAGADLADGGEDFADFGRNAAAPPPPGPSALSSGSKERPAHQGGDGAAEPQAAGVGSADLRPRPPAHDQEGGRRRPVSRRAARVTWRAPSPLRAEQGSPAPQPRSGAWPVWERRLAAQSRGRRRASALELRGRRP</sequence>
<evidence type="ECO:0008006" key="4">
    <source>
        <dbReference type="Google" id="ProtNLM"/>
    </source>
</evidence>
<dbReference type="Proteomes" id="UP001189429">
    <property type="component" value="Unassembled WGS sequence"/>
</dbReference>
<feature type="compositionally biased region" description="Low complexity" evidence="1">
    <location>
        <begin position="18"/>
        <end position="35"/>
    </location>
</feature>
<name>A0ABN9SN09_9DINO</name>